<dbReference type="Pfam" id="PF01168">
    <property type="entry name" value="Ala_racemase_N"/>
    <property type="match status" value="1"/>
</dbReference>
<comment type="cofactor">
    <cofactor evidence="2 5 6">
        <name>pyridoxal 5'-phosphate</name>
        <dbReference type="ChEBI" id="CHEBI:597326"/>
    </cofactor>
</comment>
<keyword evidence="4 5" id="KW-0413">Isomerase</keyword>
<feature type="domain" description="Alanine racemase C-terminal" evidence="8">
    <location>
        <begin position="243"/>
        <end position="371"/>
    </location>
</feature>
<dbReference type="GO" id="GO:0030632">
    <property type="term" value="P:D-alanine biosynthetic process"/>
    <property type="evidence" value="ECO:0007669"/>
    <property type="project" value="UniProtKB-UniRule"/>
</dbReference>
<dbReference type="CDD" id="cd00430">
    <property type="entry name" value="PLPDE_III_AR"/>
    <property type="match status" value="1"/>
</dbReference>
<comment type="catalytic activity">
    <reaction evidence="1 5">
        <text>L-alanine = D-alanine</text>
        <dbReference type="Rhea" id="RHEA:20249"/>
        <dbReference type="ChEBI" id="CHEBI:57416"/>
        <dbReference type="ChEBI" id="CHEBI:57972"/>
        <dbReference type="EC" id="5.1.1.1"/>
    </reaction>
</comment>
<dbReference type="InterPro" id="IPR011079">
    <property type="entry name" value="Ala_racemase_C"/>
</dbReference>
<evidence type="ECO:0000256" key="2">
    <source>
        <dbReference type="ARBA" id="ARBA00001933"/>
    </source>
</evidence>
<dbReference type="Pfam" id="PF00842">
    <property type="entry name" value="Ala_racemase_C"/>
    <property type="match status" value="1"/>
</dbReference>
<comment type="function">
    <text evidence="5">Catalyzes the interconversion of L-alanine and D-alanine. May also act on other amino acids.</text>
</comment>
<organism evidence="9 10">
    <name type="scientific">Caloramator proteoclasticus DSM 10124</name>
    <dbReference type="NCBI Taxonomy" id="1121262"/>
    <lineage>
        <taxon>Bacteria</taxon>
        <taxon>Bacillati</taxon>
        <taxon>Bacillota</taxon>
        <taxon>Clostridia</taxon>
        <taxon>Eubacteriales</taxon>
        <taxon>Clostridiaceae</taxon>
        <taxon>Caloramator</taxon>
    </lineage>
</organism>
<evidence type="ECO:0000313" key="9">
    <source>
        <dbReference type="EMBL" id="SHF09435.1"/>
    </source>
</evidence>
<evidence type="ECO:0000259" key="8">
    <source>
        <dbReference type="SMART" id="SM01005"/>
    </source>
</evidence>
<evidence type="ECO:0000256" key="1">
    <source>
        <dbReference type="ARBA" id="ARBA00000316"/>
    </source>
</evidence>
<keyword evidence="3 5" id="KW-0663">Pyridoxal phosphate</keyword>
<protein>
    <recommendedName>
        <fullName evidence="5">Alanine racemase</fullName>
        <ecNumber evidence="5">5.1.1.1</ecNumber>
    </recommendedName>
</protein>
<reference evidence="10" key="1">
    <citation type="submission" date="2016-11" db="EMBL/GenBank/DDBJ databases">
        <authorList>
            <person name="Varghese N."/>
            <person name="Submissions S."/>
        </authorList>
    </citation>
    <scope>NUCLEOTIDE SEQUENCE [LARGE SCALE GENOMIC DNA]</scope>
    <source>
        <strain evidence="10">DSM 10124</strain>
    </source>
</reference>
<dbReference type="InterPro" id="IPR020622">
    <property type="entry name" value="Ala_racemase_pyridoxalP-BS"/>
</dbReference>
<feature type="active site" description="Proton acceptor; specific for L-alanine" evidence="5">
    <location>
        <position position="264"/>
    </location>
</feature>
<proteinExistence type="inferred from homology"/>
<dbReference type="InterPro" id="IPR029066">
    <property type="entry name" value="PLP-binding_barrel"/>
</dbReference>
<keyword evidence="10" id="KW-1185">Reference proteome</keyword>
<sequence length="390" mass="43887">MLRPYYAEINLDSIRNNIKEVKRVVKDRRVIGVIKADAYGHGAVEVAKVLKEEGVDFFAVAIITEALELRDAKIEDDILVLGYTPEEYFETAIKNNITLTIYDVNLAEKLNLVAQKMNKRAKVHIKIDTGMGRLGFLVGEEAKRDIKRICALDNIYVEGIYSHFACADLMDKTYSKIQLEKFKWMIDEMEKEGISFKIKHMANSAAIIDLEESYFDAVRPGIMLYGYYPSDEVDKTRVNLIPAMSLKAKVAMVKKVDKGTSISYGRQYIAESERLIATLPFGYADGFSRILSGNAKVLIKGREVDVVGRICMDQCMADVTEVEDVKIGDEVVVMGKSGDKIITADTIAQRLGTISYEVLCMVSKRVPRIYKSATQVKCDIFQKAEHPDTK</sequence>
<feature type="modified residue" description="N6-(pyridoxal phosphate)lysine" evidence="5 6">
    <location>
        <position position="35"/>
    </location>
</feature>
<dbReference type="InterPro" id="IPR001608">
    <property type="entry name" value="Ala_racemase_N"/>
</dbReference>
<dbReference type="HAMAP" id="MF_01201">
    <property type="entry name" value="Ala_racemase"/>
    <property type="match status" value="1"/>
</dbReference>
<evidence type="ECO:0000313" key="10">
    <source>
        <dbReference type="Proteomes" id="UP000184423"/>
    </source>
</evidence>
<dbReference type="GO" id="GO:0008784">
    <property type="term" value="F:alanine racemase activity"/>
    <property type="evidence" value="ECO:0007669"/>
    <property type="project" value="UniProtKB-UniRule"/>
</dbReference>
<evidence type="ECO:0000256" key="4">
    <source>
        <dbReference type="ARBA" id="ARBA00023235"/>
    </source>
</evidence>
<dbReference type="SUPFAM" id="SSF50621">
    <property type="entry name" value="Alanine racemase C-terminal domain-like"/>
    <property type="match status" value="1"/>
</dbReference>
<dbReference type="GO" id="GO:0030170">
    <property type="term" value="F:pyridoxal phosphate binding"/>
    <property type="evidence" value="ECO:0007669"/>
    <property type="project" value="UniProtKB-UniRule"/>
</dbReference>
<dbReference type="SMART" id="SM01005">
    <property type="entry name" value="Ala_racemase_C"/>
    <property type="match status" value="1"/>
</dbReference>
<evidence type="ECO:0000256" key="7">
    <source>
        <dbReference type="PIRSR" id="PIRSR600821-52"/>
    </source>
</evidence>
<dbReference type="SUPFAM" id="SSF51419">
    <property type="entry name" value="PLP-binding barrel"/>
    <property type="match status" value="1"/>
</dbReference>
<dbReference type="EMBL" id="FQVG01000034">
    <property type="protein sequence ID" value="SHF09435.1"/>
    <property type="molecule type" value="Genomic_DNA"/>
</dbReference>
<feature type="binding site" evidence="5 7">
    <location>
        <position position="133"/>
    </location>
    <ligand>
        <name>substrate</name>
    </ligand>
</feature>
<dbReference type="PRINTS" id="PR00992">
    <property type="entry name" value="ALARACEMASE"/>
</dbReference>
<evidence type="ECO:0000256" key="5">
    <source>
        <dbReference type="HAMAP-Rule" id="MF_01201"/>
    </source>
</evidence>
<dbReference type="EC" id="5.1.1.1" evidence="5"/>
<dbReference type="PANTHER" id="PTHR30511:SF0">
    <property type="entry name" value="ALANINE RACEMASE, CATABOLIC-RELATED"/>
    <property type="match status" value="1"/>
</dbReference>
<dbReference type="GO" id="GO:0005829">
    <property type="term" value="C:cytosol"/>
    <property type="evidence" value="ECO:0007669"/>
    <property type="project" value="TreeGrafter"/>
</dbReference>
<dbReference type="InterPro" id="IPR000821">
    <property type="entry name" value="Ala_racemase"/>
</dbReference>
<comment type="pathway">
    <text evidence="5">Amino-acid biosynthesis; D-alanine biosynthesis; D-alanine from L-alanine: step 1/1.</text>
</comment>
<name>A0A1M4YUK7_9CLOT</name>
<dbReference type="UniPathway" id="UPA00042">
    <property type="reaction ID" value="UER00497"/>
</dbReference>
<dbReference type="GO" id="GO:0009252">
    <property type="term" value="P:peptidoglycan biosynthetic process"/>
    <property type="evidence" value="ECO:0007669"/>
    <property type="project" value="TreeGrafter"/>
</dbReference>
<feature type="binding site" evidence="5 7">
    <location>
        <position position="312"/>
    </location>
    <ligand>
        <name>substrate</name>
    </ligand>
</feature>
<accession>A0A1M4YUK7</accession>
<dbReference type="Gene3D" id="2.40.37.10">
    <property type="entry name" value="Lyase, Ornithine Decarboxylase, Chain A, domain 1"/>
    <property type="match status" value="1"/>
</dbReference>
<dbReference type="PROSITE" id="PS00395">
    <property type="entry name" value="ALANINE_RACEMASE"/>
    <property type="match status" value="1"/>
</dbReference>
<dbReference type="FunFam" id="3.20.20.10:FF:000002">
    <property type="entry name" value="Alanine racemase"/>
    <property type="match status" value="1"/>
</dbReference>
<dbReference type="NCBIfam" id="TIGR00492">
    <property type="entry name" value="alr"/>
    <property type="match status" value="1"/>
</dbReference>
<evidence type="ECO:0000256" key="3">
    <source>
        <dbReference type="ARBA" id="ARBA00022898"/>
    </source>
</evidence>
<dbReference type="Gene3D" id="3.20.20.10">
    <property type="entry name" value="Alanine racemase"/>
    <property type="match status" value="1"/>
</dbReference>
<comment type="similarity">
    <text evidence="5">Belongs to the alanine racemase family.</text>
</comment>
<dbReference type="FunFam" id="2.40.37.10:FF:000006">
    <property type="entry name" value="Alanine racemase"/>
    <property type="match status" value="1"/>
</dbReference>
<dbReference type="AlphaFoldDB" id="A0A1M4YUK7"/>
<dbReference type="PANTHER" id="PTHR30511">
    <property type="entry name" value="ALANINE RACEMASE"/>
    <property type="match status" value="1"/>
</dbReference>
<feature type="active site" description="Proton acceptor; specific for D-alanine" evidence="5">
    <location>
        <position position="35"/>
    </location>
</feature>
<gene>
    <name evidence="9" type="ORF">SAMN02746091_01752</name>
</gene>
<evidence type="ECO:0000256" key="6">
    <source>
        <dbReference type="PIRSR" id="PIRSR600821-50"/>
    </source>
</evidence>
<dbReference type="InterPro" id="IPR009006">
    <property type="entry name" value="Ala_racemase/Decarboxylase_C"/>
</dbReference>
<dbReference type="Proteomes" id="UP000184423">
    <property type="component" value="Unassembled WGS sequence"/>
</dbReference>